<keyword evidence="1" id="KW-0732">Signal</keyword>
<evidence type="ECO:0000313" key="2">
    <source>
        <dbReference type="EMBL" id="CAE7211149.1"/>
    </source>
</evidence>
<feature type="chain" id="PRO_5032769082" evidence="1">
    <location>
        <begin position="23"/>
        <end position="185"/>
    </location>
</feature>
<feature type="signal peptide" evidence="1">
    <location>
        <begin position="1"/>
        <end position="22"/>
    </location>
</feature>
<accession>A0A812JKH5</accession>
<protein>
    <submittedName>
        <fullName evidence="2">Uncharacterized protein</fullName>
    </submittedName>
</protein>
<organism evidence="2 3">
    <name type="scientific">Symbiodinium natans</name>
    <dbReference type="NCBI Taxonomy" id="878477"/>
    <lineage>
        <taxon>Eukaryota</taxon>
        <taxon>Sar</taxon>
        <taxon>Alveolata</taxon>
        <taxon>Dinophyceae</taxon>
        <taxon>Suessiales</taxon>
        <taxon>Symbiodiniaceae</taxon>
        <taxon>Symbiodinium</taxon>
    </lineage>
</organism>
<reference evidence="2" key="1">
    <citation type="submission" date="2021-02" db="EMBL/GenBank/DDBJ databases">
        <authorList>
            <person name="Dougan E. K."/>
            <person name="Rhodes N."/>
            <person name="Thang M."/>
            <person name="Chan C."/>
        </authorList>
    </citation>
    <scope>NUCLEOTIDE SEQUENCE</scope>
</reference>
<dbReference type="Proteomes" id="UP000604046">
    <property type="component" value="Unassembled WGS sequence"/>
</dbReference>
<evidence type="ECO:0000313" key="3">
    <source>
        <dbReference type="Proteomes" id="UP000604046"/>
    </source>
</evidence>
<dbReference type="AlphaFoldDB" id="A0A812JKH5"/>
<comment type="caution">
    <text evidence="2">The sequence shown here is derived from an EMBL/GenBank/DDBJ whole genome shotgun (WGS) entry which is preliminary data.</text>
</comment>
<evidence type="ECO:0000256" key="1">
    <source>
        <dbReference type="SAM" id="SignalP"/>
    </source>
</evidence>
<name>A0A812JKH5_9DINO</name>
<sequence>MACRLASCSFWILPGLLQFARAGEVCGAGDVPCASRAPALIQHLSRREPSTGGTTIQGKIELVYNMSAYAGKSAEEFHNIQDAGMQAMQESLADVIGYGLAARDIGLRFEAHIKQQSLDMFCFFTFPCPATATPDDVTASMSKITATSLKEVLNAKAAAFGAHPQDFTASGLLEATVLPSTPSHT</sequence>
<proteinExistence type="predicted"/>
<gene>
    <name evidence="2" type="ORF">SNAT2548_LOCUS7078</name>
</gene>
<keyword evidence="3" id="KW-1185">Reference proteome</keyword>
<dbReference type="EMBL" id="CAJNDS010000485">
    <property type="protein sequence ID" value="CAE7211149.1"/>
    <property type="molecule type" value="Genomic_DNA"/>
</dbReference>